<dbReference type="InterPro" id="IPR037883">
    <property type="entry name" value="Knr4/Smi1-like_sf"/>
</dbReference>
<proteinExistence type="predicted"/>
<keyword evidence="2" id="KW-1185">Reference proteome</keyword>
<organism evidence="1 2">
    <name type="scientific">Undibacterium nitidum</name>
    <dbReference type="NCBI Taxonomy" id="2762298"/>
    <lineage>
        <taxon>Bacteria</taxon>
        <taxon>Pseudomonadati</taxon>
        <taxon>Pseudomonadota</taxon>
        <taxon>Betaproteobacteria</taxon>
        <taxon>Burkholderiales</taxon>
        <taxon>Oxalobacteraceae</taxon>
        <taxon>Undibacterium</taxon>
    </lineage>
</organism>
<protein>
    <recommendedName>
        <fullName evidence="3">SMI1/KNR4 family protein SUKH-1</fullName>
    </recommendedName>
</protein>
<evidence type="ECO:0008006" key="3">
    <source>
        <dbReference type="Google" id="ProtNLM"/>
    </source>
</evidence>
<evidence type="ECO:0000313" key="2">
    <source>
        <dbReference type="Proteomes" id="UP000627446"/>
    </source>
</evidence>
<comment type="caution">
    <text evidence="1">The sequence shown here is derived from an EMBL/GenBank/DDBJ whole genome shotgun (WGS) entry which is preliminary data.</text>
</comment>
<accession>A0A923KQE7</accession>
<dbReference type="EMBL" id="JACOFZ010000007">
    <property type="protein sequence ID" value="MBC3882843.1"/>
    <property type="molecule type" value="Genomic_DNA"/>
</dbReference>
<dbReference type="RefSeq" id="WP_186917319.1">
    <property type="nucleotide sequence ID" value="NZ_JACOFZ010000007.1"/>
</dbReference>
<dbReference type="Gene3D" id="3.40.1580.10">
    <property type="entry name" value="SMI1/KNR4-like"/>
    <property type="match status" value="1"/>
</dbReference>
<name>A0A923KQE7_9BURK</name>
<dbReference type="Proteomes" id="UP000627446">
    <property type="component" value="Unassembled WGS sequence"/>
</dbReference>
<sequence>MHIEALKEILCSWIEEGFLEGELSVDPGWYVLWLPVELEELNQGYQLSEFAPGFIAFGGNGGELLALNQVGEVFYLPAIGMEPDDAIKIAGDLLEFKGFMSK</sequence>
<gene>
    <name evidence="1" type="ORF">H8K36_15740</name>
</gene>
<reference evidence="1" key="1">
    <citation type="submission" date="2020-08" db="EMBL/GenBank/DDBJ databases">
        <title>Novel species isolated from subtropical streams in China.</title>
        <authorList>
            <person name="Lu H."/>
        </authorList>
    </citation>
    <scope>NUCLEOTIDE SEQUENCE</scope>
    <source>
        <strain evidence="1">LX22W</strain>
    </source>
</reference>
<dbReference type="AlphaFoldDB" id="A0A923KQE7"/>
<evidence type="ECO:0000313" key="1">
    <source>
        <dbReference type="EMBL" id="MBC3882843.1"/>
    </source>
</evidence>